<evidence type="ECO:0000313" key="2">
    <source>
        <dbReference type="EMBL" id="KAL0014850.1"/>
    </source>
</evidence>
<dbReference type="AlphaFoldDB" id="A0AAW2DVR4"/>
<evidence type="ECO:0000259" key="1">
    <source>
        <dbReference type="Pfam" id="PF13456"/>
    </source>
</evidence>
<dbReference type="Pfam" id="PF13456">
    <property type="entry name" value="RVT_3"/>
    <property type="match status" value="1"/>
</dbReference>
<dbReference type="GO" id="GO:0003676">
    <property type="term" value="F:nucleic acid binding"/>
    <property type="evidence" value="ECO:0007669"/>
    <property type="project" value="InterPro"/>
</dbReference>
<dbReference type="InterPro" id="IPR012337">
    <property type="entry name" value="RNaseH-like_sf"/>
</dbReference>
<reference evidence="2 3" key="1">
    <citation type="submission" date="2024-01" db="EMBL/GenBank/DDBJ databases">
        <title>A telomere-to-telomere, gap-free genome of sweet tea (Lithocarpus litseifolius).</title>
        <authorList>
            <person name="Zhou J."/>
        </authorList>
    </citation>
    <scope>NUCLEOTIDE SEQUENCE [LARGE SCALE GENOMIC DNA]</scope>
    <source>
        <strain evidence="2">Zhou-2022a</strain>
        <tissue evidence="2">Leaf</tissue>
    </source>
</reference>
<dbReference type="Proteomes" id="UP001459277">
    <property type="component" value="Unassembled WGS sequence"/>
</dbReference>
<dbReference type="GO" id="GO:0004523">
    <property type="term" value="F:RNA-DNA hybrid ribonuclease activity"/>
    <property type="evidence" value="ECO:0007669"/>
    <property type="project" value="InterPro"/>
</dbReference>
<dbReference type="PANTHER" id="PTHR47074:SF11">
    <property type="entry name" value="REVERSE TRANSCRIPTASE-LIKE PROTEIN"/>
    <property type="match status" value="1"/>
</dbReference>
<dbReference type="SUPFAM" id="SSF53098">
    <property type="entry name" value="Ribonuclease H-like"/>
    <property type="match status" value="1"/>
</dbReference>
<comment type="caution">
    <text evidence="2">The sequence shown here is derived from an EMBL/GenBank/DDBJ whole genome shotgun (WGS) entry which is preliminary data.</text>
</comment>
<feature type="domain" description="RNase H type-1" evidence="1">
    <location>
        <begin position="116"/>
        <end position="181"/>
    </location>
</feature>
<name>A0AAW2DVR4_9ROSI</name>
<keyword evidence="3" id="KW-1185">Reference proteome</keyword>
<gene>
    <name evidence="2" type="ORF">SO802_001919</name>
</gene>
<dbReference type="InterPro" id="IPR052929">
    <property type="entry name" value="RNase_H-like_EbsB-rel"/>
</dbReference>
<protein>
    <recommendedName>
        <fullName evidence="1">RNase H type-1 domain-containing protein</fullName>
    </recommendedName>
</protein>
<dbReference type="PANTHER" id="PTHR47074">
    <property type="entry name" value="BNAC02G40300D PROTEIN"/>
    <property type="match status" value="1"/>
</dbReference>
<organism evidence="2 3">
    <name type="scientific">Lithocarpus litseifolius</name>
    <dbReference type="NCBI Taxonomy" id="425828"/>
    <lineage>
        <taxon>Eukaryota</taxon>
        <taxon>Viridiplantae</taxon>
        <taxon>Streptophyta</taxon>
        <taxon>Embryophyta</taxon>
        <taxon>Tracheophyta</taxon>
        <taxon>Spermatophyta</taxon>
        <taxon>Magnoliopsida</taxon>
        <taxon>eudicotyledons</taxon>
        <taxon>Gunneridae</taxon>
        <taxon>Pentapetalae</taxon>
        <taxon>rosids</taxon>
        <taxon>fabids</taxon>
        <taxon>Fagales</taxon>
        <taxon>Fagaceae</taxon>
        <taxon>Lithocarpus</taxon>
    </lineage>
</organism>
<dbReference type="InterPro" id="IPR002156">
    <property type="entry name" value="RNaseH_domain"/>
</dbReference>
<proteinExistence type="predicted"/>
<sequence length="197" mass="22322">MSYYILVSISKNNLDLCGWSERNLKPTSFHEGLVPWNVYFPFAIWNLWLHRNNVVFKGNHPKPGLGKSVSQAANEYFFCAARNGMLKRSKLIMVRWNRPSSGWYKLNTDGLALGNLDSNGLWVKGFTGNIGHATSVDAKLWALRDGLTLWLALNIVAVEIEIDAKVLRDWTTSEFNCKLNHSSYYGLSVPSPVKFPK</sequence>
<dbReference type="EMBL" id="JAZDWU010000001">
    <property type="protein sequence ID" value="KAL0014850.1"/>
    <property type="molecule type" value="Genomic_DNA"/>
</dbReference>
<evidence type="ECO:0000313" key="3">
    <source>
        <dbReference type="Proteomes" id="UP001459277"/>
    </source>
</evidence>
<accession>A0AAW2DVR4</accession>